<comment type="caution">
    <text evidence="2">The sequence shown here is derived from an EMBL/GenBank/DDBJ whole genome shotgun (WGS) entry which is preliminary data.</text>
</comment>
<feature type="transmembrane region" description="Helical" evidence="1">
    <location>
        <begin position="122"/>
        <end position="142"/>
    </location>
</feature>
<name>A0ABP7T3M5_9SPHN</name>
<evidence type="ECO:0000313" key="2">
    <source>
        <dbReference type="EMBL" id="GAA4020320.1"/>
    </source>
</evidence>
<dbReference type="Proteomes" id="UP001500235">
    <property type="component" value="Unassembled WGS sequence"/>
</dbReference>
<sequence>MTWNALFGLTNLVALLGWAALLLLPRRPLTHSFILFAGVGLLCLAYTVMLGLTVSGTVDPAGQPGAAPFDPSDYSIAGLRSLFLSDGGLVIGWTHYLAFDLFVGLWIGRDADHKGYSRLVQAPFLLLTFLAGPLGLLLWLAVRDRRARRLAKSAG</sequence>
<keyword evidence="3" id="KW-1185">Reference proteome</keyword>
<reference evidence="3" key="1">
    <citation type="journal article" date="2019" name="Int. J. Syst. Evol. Microbiol.">
        <title>The Global Catalogue of Microorganisms (GCM) 10K type strain sequencing project: providing services to taxonomists for standard genome sequencing and annotation.</title>
        <authorList>
            <consortium name="The Broad Institute Genomics Platform"/>
            <consortium name="The Broad Institute Genome Sequencing Center for Infectious Disease"/>
            <person name="Wu L."/>
            <person name="Ma J."/>
        </authorList>
    </citation>
    <scope>NUCLEOTIDE SEQUENCE [LARGE SCALE GENOMIC DNA]</scope>
    <source>
        <strain evidence="3">JCM 17563</strain>
    </source>
</reference>
<dbReference type="EMBL" id="BAABBQ010000001">
    <property type="protein sequence ID" value="GAA4020320.1"/>
    <property type="molecule type" value="Genomic_DNA"/>
</dbReference>
<feature type="transmembrane region" description="Helical" evidence="1">
    <location>
        <begin position="6"/>
        <end position="24"/>
    </location>
</feature>
<keyword evidence="1" id="KW-0812">Transmembrane</keyword>
<evidence type="ECO:0008006" key="4">
    <source>
        <dbReference type="Google" id="ProtNLM"/>
    </source>
</evidence>
<dbReference type="RefSeq" id="WP_344707352.1">
    <property type="nucleotide sequence ID" value="NZ_BAABBQ010000001.1"/>
</dbReference>
<keyword evidence="1" id="KW-0472">Membrane</keyword>
<keyword evidence="1" id="KW-1133">Transmembrane helix</keyword>
<dbReference type="InterPro" id="IPR025461">
    <property type="entry name" value="ABA4-like"/>
</dbReference>
<feature type="transmembrane region" description="Helical" evidence="1">
    <location>
        <begin position="33"/>
        <end position="54"/>
    </location>
</feature>
<proteinExistence type="predicted"/>
<organism evidence="2 3">
    <name type="scientific">Sphingomonas swuensis</name>
    <dbReference type="NCBI Taxonomy" id="977800"/>
    <lineage>
        <taxon>Bacteria</taxon>
        <taxon>Pseudomonadati</taxon>
        <taxon>Pseudomonadota</taxon>
        <taxon>Alphaproteobacteria</taxon>
        <taxon>Sphingomonadales</taxon>
        <taxon>Sphingomonadaceae</taxon>
        <taxon>Sphingomonas</taxon>
    </lineage>
</organism>
<protein>
    <recommendedName>
        <fullName evidence="4">DUF4281 domain-containing protein</fullName>
    </recommendedName>
</protein>
<dbReference type="Pfam" id="PF14108">
    <property type="entry name" value="ABA4-like"/>
    <property type="match status" value="1"/>
</dbReference>
<gene>
    <name evidence="2" type="ORF">GCM10022280_20830</name>
</gene>
<evidence type="ECO:0000313" key="3">
    <source>
        <dbReference type="Proteomes" id="UP001500235"/>
    </source>
</evidence>
<evidence type="ECO:0000256" key="1">
    <source>
        <dbReference type="SAM" id="Phobius"/>
    </source>
</evidence>
<accession>A0ABP7T3M5</accession>